<name>A0A212QTT8_9CHLR</name>
<dbReference type="Pfam" id="PF01558">
    <property type="entry name" value="POR"/>
    <property type="match status" value="1"/>
</dbReference>
<dbReference type="GO" id="GO:0006979">
    <property type="term" value="P:response to oxidative stress"/>
    <property type="evidence" value="ECO:0007669"/>
    <property type="project" value="TreeGrafter"/>
</dbReference>
<dbReference type="OrthoDB" id="9794954at2"/>
<dbReference type="FunFam" id="3.40.50.920:FF:000009">
    <property type="entry name" value="2-oxoglutarate ferredoxin oxidoreductase subunit alpha"/>
    <property type="match status" value="1"/>
</dbReference>
<proteinExistence type="predicted"/>
<organism evidence="5 6">
    <name type="scientific">Thermoflexus hugenholtzii JAD2</name>
    <dbReference type="NCBI Taxonomy" id="877466"/>
    <lineage>
        <taxon>Bacteria</taxon>
        <taxon>Bacillati</taxon>
        <taxon>Chloroflexota</taxon>
        <taxon>Thermoflexia</taxon>
        <taxon>Thermoflexales</taxon>
        <taxon>Thermoflexaceae</taxon>
        <taxon>Thermoflexus</taxon>
    </lineage>
</organism>
<dbReference type="InParanoid" id="A0A212QTT8"/>
<evidence type="ECO:0000259" key="2">
    <source>
        <dbReference type="Pfam" id="PF01558"/>
    </source>
</evidence>
<dbReference type="InterPro" id="IPR022367">
    <property type="entry name" value="2-oxoacid/accept_OxRdtase_asu"/>
</dbReference>
<dbReference type="CDD" id="cd07034">
    <property type="entry name" value="TPP_PYR_PFOR_IOR-alpha_like"/>
    <property type="match status" value="1"/>
</dbReference>
<dbReference type="Gene3D" id="3.40.920.10">
    <property type="entry name" value="Pyruvate-ferredoxin oxidoreductase, PFOR, domain III"/>
    <property type="match status" value="1"/>
</dbReference>
<gene>
    <name evidence="5" type="ORF">SAMN02746019_00006060</name>
</gene>
<dbReference type="InterPro" id="IPR029061">
    <property type="entry name" value="THDP-binding"/>
</dbReference>
<dbReference type="SUPFAM" id="SSF52518">
    <property type="entry name" value="Thiamin diphosphate-binding fold (THDP-binding)"/>
    <property type="match status" value="1"/>
</dbReference>
<dbReference type="RefSeq" id="WP_088570866.1">
    <property type="nucleotide sequence ID" value="NZ_FYEK01000022.1"/>
</dbReference>
<feature type="domain" description="Pyruvate flavodoxin/ferredoxin oxidoreductase pyrimidine binding" evidence="3">
    <location>
        <begin position="237"/>
        <end position="471"/>
    </location>
</feature>
<sequence length="628" mass="70472">MPKRFVSWMIGGPQGSGINVAAETLAKAFSRGGLHVFANIEYHSNIMGKHSYYRVRVSEEPVHAPVDEVHLLAALDEETLFGDHHHNPEFPTHHGHVHEVVPGGGIIYDADLGDIRERLGRDDLRLYPVPYFEMIRRALEPFGKAAEYRQYDIMRNTVALGATLAVLDYDFDLVAEVIREQFKGRRARLADLNIQALRVTYDYVHEHFGNDFPWKVRRRERRPDQILIRGVQAVALGKLQAGLGVQTYYPISPATDESTYLEAVQSRYNVVVIQTEDEISAINMAVGAAHAGARASTSTAGPGFALMPEGVGFAAITEAPGLVVFLYQRGGPSTGLPTRTEQADLGFALHPAHGEFPHIVIAPGDVVEAFYDSFEAFNWADRYQMPVIVLVDKYLASSYITVPRFNTRNLVIDRGVRYRPDGQRDGYLRHAVTENGISPWVVPGTEGVVFWTTSDEHNPKGHISEGVIHRVEQMDKRMRKLELAAREIPDSKKFTLHGPEDAQVTLVGWGTTKGAILDALEELSAFNGLTFNFLQIRMMRPFPAEPVGAILRRARRVILIENNYSGQLGNLIREMTGFRIPHRVLKYDGRPFTVNEVIEGVRRALQDNEERIVMISSEAREVIPWPTR</sequence>
<feature type="domain" description="Pyruvate:ferredoxin oxidoreductase core" evidence="4">
    <location>
        <begin position="502"/>
        <end position="596"/>
    </location>
</feature>
<dbReference type="InterPro" id="IPR009014">
    <property type="entry name" value="Transketo_C/PFOR_II"/>
</dbReference>
<reference evidence="6" key="1">
    <citation type="submission" date="2017-06" db="EMBL/GenBank/DDBJ databases">
        <authorList>
            <person name="Varghese N."/>
            <person name="Submissions S."/>
        </authorList>
    </citation>
    <scope>NUCLEOTIDE SEQUENCE [LARGE SCALE GENOMIC DNA]</scope>
    <source>
        <strain evidence="6">JAD2</strain>
    </source>
</reference>
<dbReference type="Pfam" id="PF01855">
    <property type="entry name" value="POR_N"/>
    <property type="match status" value="1"/>
</dbReference>
<dbReference type="InterPro" id="IPR050722">
    <property type="entry name" value="Pyruvate:ferred/Flavod_OxRd"/>
</dbReference>
<evidence type="ECO:0000256" key="1">
    <source>
        <dbReference type="ARBA" id="ARBA00023002"/>
    </source>
</evidence>
<dbReference type="FunFam" id="3.40.50.970:FF:000022">
    <property type="entry name" value="2-oxoglutarate ferredoxin oxidoreductase alpha subunit"/>
    <property type="match status" value="1"/>
</dbReference>
<dbReference type="EMBL" id="FYEK01000022">
    <property type="protein sequence ID" value="SNB62881.1"/>
    <property type="molecule type" value="Genomic_DNA"/>
</dbReference>
<dbReference type="PANTHER" id="PTHR32154">
    <property type="entry name" value="PYRUVATE-FLAVODOXIN OXIDOREDUCTASE-RELATED"/>
    <property type="match status" value="1"/>
</dbReference>
<feature type="domain" description="Pyruvate/ketoisovalerate oxidoreductase catalytic" evidence="2">
    <location>
        <begin position="15"/>
        <end position="201"/>
    </location>
</feature>
<keyword evidence="6" id="KW-1185">Reference proteome</keyword>
<dbReference type="Gene3D" id="3.40.50.970">
    <property type="match status" value="1"/>
</dbReference>
<dbReference type="PANTHER" id="PTHR32154:SF16">
    <property type="entry name" value="PYRUVATE FLAVODOXIN_FERREDOXIN OXIDOREDUCTASE DOMAIN PROTEIN"/>
    <property type="match status" value="1"/>
</dbReference>
<dbReference type="InterPro" id="IPR033412">
    <property type="entry name" value="PFOR_II"/>
</dbReference>
<accession>A0A212QTT8</accession>
<keyword evidence="1" id="KW-0560">Oxidoreductase</keyword>
<dbReference type="InterPro" id="IPR002880">
    <property type="entry name" value="Pyrv_Fd/Flavodoxin_OxRdtase_N"/>
</dbReference>
<dbReference type="NCBIfam" id="TIGR03710">
    <property type="entry name" value="OAFO_sf"/>
    <property type="match status" value="1"/>
</dbReference>
<evidence type="ECO:0000259" key="3">
    <source>
        <dbReference type="Pfam" id="PF01855"/>
    </source>
</evidence>
<dbReference type="Pfam" id="PF17147">
    <property type="entry name" value="PFOR_II"/>
    <property type="match status" value="1"/>
</dbReference>
<evidence type="ECO:0000313" key="6">
    <source>
        <dbReference type="Proteomes" id="UP000197025"/>
    </source>
</evidence>
<dbReference type="Proteomes" id="UP000197025">
    <property type="component" value="Unassembled WGS sequence"/>
</dbReference>
<evidence type="ECO:0000313" key="5">
    <source>
        <dbReference type="EMBL" id="SNB62881.1"/>
    </source>
</evidence>
<protein>
    <submittedName>
        <fullName evidence="5">2-oxoglutarate ferredoxin oxidoreductase subunit alpha</fullName>
    </submittedName>
</protein>
<dbReference type="AlphaFoldDB" id="A0A212QTT8"/>
<dbReference type="GO" id="GO:0016903">
    <property type="term" value="F:oxidoreductase activity, acting on the aldehyde or oxo group of donors"/>
    <property type="evidence" value="ECO:0007669"/>
    <property type="project" value="InterPro"/>
</dbReference>
<dbReference type="SUPFAM" id="SSF53323">
    <property type="entry name" value="Pyruvate-ferredoxin oxidoreductase, PFOR, domain III"/>
    <property type="match status" value="1"/>
</dbReference>
<dbReference type="Gene3D" id="3.40.50.920">
    <property type="match status" value="1"/>
</dbReference>
<evidence type="ECO:0000259" key="4">
    <source>
        <dbReference type="Pfam" id="PF17147"/>
    </source>
</evidence>
<dbReference type="SUPFAM" id="SSF52922">
    <property type="entry name" value="TK C-terminal domain-like"/>
    <property type="match status" value="1"/>
</dbReference>
<dbReference type="InterPro" id="IPR019752">
    <property type="entry name" value="Pyrv/ketoisovalerate_OxRed_cat"/>
</dbReference>
<dbReference type="InterPro" id="IPR002869">
    <property type="entry name" value="Pyrv_flavodox_OxRed_cen"/>
</dbReference>